<gene>
    <name evidence="1" type="ORF">LQ50_09360</name>
</gene>
<dbReference type="RefSeq" id="WP_034628257.1">
    <property type="nucleotide sequence ID" value="NZ_JRJU01000009.1"/>
</dbReference>
<dbReference type="Proteomes" id="UP000030832">
    <property type="component" value="Unassembled WGS sequence"/>
</dbReference>
<dbReference type="AlphaFoldDB" id="A0A0B0IHX4"/>
<evidence type="ECO:0000313" key="1">
    <source>
        <dbReference type="EMBL" id="KHF40467.1"/>
    </source>
</evidence>
<comment type="caution">
    <text evidence="1">The sequence shown here is derived from an EMBL/GenBank/DDBJ whole genome shotgun (WGS) entry which is preliminary data.</text>
</comment>
<proteinExistence type="predicted"/>
<accession>A0A0B0IHX4</accession>
<keyword evidence="2" id="KW-1185">Reference proteome</keyword>
<name>A0A0B0IHX4_9BACI</name>
<dbReference type="EMBL" id="JRJU01000009">
    <property type="protein sequence ID" value="KHF40467.1"/>
    <property type="molecule type" value="Genomic_DNA"/>
</dbReference>
<reference evidence="1 2" key="1">
    <citation type="submission" date="2014-09" db="EMBL/GenBank/DDBJ databases">
        <title>Genome sequencing and annotation of Bacillus Okhensis strain Kh10-101T.</title>
        <authorList>
            <person name="Prakash J.S."/>
        </authorList>
    </citation>
    <scope>NUCLEOTIDE SEQUENCE [LARGE SCALE GENOMIC DNA]</scope>
    <source>
        <strain evidence="2">Kh10-101T</strain>
    </source>
</reference>
<sequence>MSITKRTLYYAHLFNKIGLLTDEQKKQLEKSLQKNKNSISLYKGVSEFYPFVISVERVSSLNSQRP</sequence>
<protein>
    <submittedName>
        <fullName evidence="1">Uncharacterized protein</fullName>
    </submittedName>
</protein>
<evidence type="ECO:0000313" key="2">
    <source>
        <dbReference type="Proteomes" id="UP000030832"/>
    </source>
</evidence>
<organism evidence="1 2">
    <name type="scientific">Halalkalibacter okhensis</name>
    <dbReference type="NCBI Taxonomy" id="333138"/>
    <lineage>
        <taxon>Bacteria</taxon>
        <taxon>Bacillati</taxon>
        <taxon>Bacillota</taxon>
        <taxon>Bacilli</taxon>
        <taxon>Bacillales</taxon>
        <taxon>Bacillaceae</taxon>
        <taxon>Halalkalibacter</taxon>
    </lineage>
</organism>